<proteinExistence type="predicted"/>
<dbReference type="Pfam" id="PF07228">
    <property type="entry name" value="SpoIIE"/>
    <property type="match status" value="1"/>
</dbReference>
<dbReference type="SMART" id="SM00331">
    <property type="entry name" value="PP2C_SIG"/>
    <property type="match status" value="1"/>
</dbReference>
<keyword evidence="3" id="KW-1133">Transmembrane helix</keyword>
<dbReference type="AlphaFoldDB" id="A0A7D4BL82"/>
<dbReference type="InterPro" id="IPR036457">
    <property type="entry name" value="PPM-type-like_dom_sf"/>
</dbReference>
<keyword evidence="4" id="KW-0732">Signal</keyword>
<organism evidence="6 7">
    <name type="scientific">Tenuifilum thalassicum</name>
    <dbReference type="NCBI Taxonomy" id="2590900"/>
    <lineage>
        <taxon>Bacteria</taxon>
        <taxon>Pseudomonadati</taxon>
        <taxon>Bacteroidota</taxon>
        <taxon>Bacteroidia</taxon>
        <taxon>Bacteroidales</taxon>
        <taxon>Tenuifilaceae</taxon>
        <taxon>Tenuifilum</taxon>
    </lineage>
</organism>
<evidence type="ECO:0000259" key="5">
    <source>
        <dbReference type="SMART" id="SM00331"/>
    </source>
</evidence>
<protein>
    <submittedName>
        <fullName evidence="6">SpoIIE family protein phosphatase</fullName>
    </submittedName>
</protein>
<dbReference type="Pfam" id="PF07495">
    <property type="entry name" value="Y_Y_Y"/>
    <property type="match status" value="1"/>
</dbReference>
<dbReference type="Pfam" id="PF07494">
    <property type="entry name" value="Reg_prop"/>
    <property type="match status" value="5"/>
</dbReference>
<keyword evidence="3" id="KW-0812">Transmembrane</keyword>
<keyword evidence="3" id="KW-0472">Membrane</keyword>
<dbReference type="Gene3D" id="2.130.10.10">
    <property type="entry name" value="YVTN repeat-like/Quinoprotein amine dehydrogenase"/>
    <property type="match status" value="3"/>
</dbReference>
<evidence type="ECO:0000313" key="6">
    <source>
        <dbReference type="EMBL" id="QKG80819.1"/>
    </source>
</evidence>
<evidence type="ECO:0000313" key="7">
    <source>
        <dbReference type="Proteomes" id="UP000500961"/>
    </source>
</evidence>
<dbReference type="Proteomes" id="UP000500961">
    <property type="component" value="Chromosome"/>
</dbReference>
<dbReference type="GO" id="GO:0000155">
    <property type="term" value="F:phosphorelay sensor kinase activity"/>
    <property type="evidence" value="ECO:0007669"/>
    <property type="project" value="TreeGrafter"/>
</dbReference>
<dbReference type="SUPFAM" id="SSF63829">
    <property type="entry name" value="Calcium-dependent phosphotriesterase"/>
    <property type="match status" value="3"/>
</dbReference>
<dbReference type="EMBL" id="CP041345">
    <property type="protein sequence ID" value="QKG80819.1"/>
    <property type="molecule type" value="Genomic_DNA"/>
</dbReference>
<evidence type="ECO:0000256" key="2">
    <source>
        <dbReference type="SAM" id="Coils"/>
    </source>
</evidence>
<dbReference type="PROSITE" id="PS51257">
    <property type="entry name" value="PROKAR_LIPOPROTEIN"/>
    <property type="match status" value="1"/>
</dbReference>
<name>A0A7D4BL82_9BACT</name>
<keyword evidence="2" id="KW-0175">Coiled coil</keyword>
<evidence type="ECO:0000256" key="4">
    <source>
        <dbReference type="SAM" id="SignalP"/>
    </source>
</evidence>
<dbReference type="KEGG" id="ttz:FHG85_11275"/>
<sequence length="1110" mass="126404">MQLKRVKTILLNFVFGACLLASTSVSIAQRVNVELFNSDNGLPQSFAKTIIQDSVGYLWVGTQEGLCRYDGYEFLIYSNDPYDSTTLSNNYIQNIVEGNDGVLWIATYYGLNKYDRHNNKFKTYLHLPNDSRSLSSNKILRVYKDKSNRIWVKTIDALHLYNPKTDDFTKFKHYNDIFNISQSNDVNPVFEDSKGNLWLGTKDGLFLFDKERLLFKRFHEEPGNWYSLYGNRVNAIVETGKGLLVGTDKGISVYNYKSGSFTRFKVNVKSNEDRRLIERIQFLGLDSDSSLWVGSLMGLAKVLPNGDLLKYNNLYFNNERVELINVSSVLRDRSGVVWVASQNGLVKINPFTNRISGYSKDVQGRKLFSNNIIASISLDNAGNIWLGTWGTGLHVFNPKTGLNKRYTRSGPNYIPDDFIHSLLKLRNGDMVIGTRNGVFVHPRGGRNIVDLFEYKGIYVGDLFRNNRIYSIAEDSIGRIWLATHNGLHRVGKQGVVSFYAFRRDSLSLLSNEVYDVLVDKDGSVWVATSKGVSYLNESLDRIKHCSISAKDVSIQIEALCLYQSMNGLIWIGSTSGLYWINPKDKAKKVHKVSFNGLKMGLVNDIQEDSRGRIWLSTNKGLISFNPLSNLVRTYGKRDGLFSNELNINSSFKDDKGYLYFGGIDGVNIFHPDSIPLNTVAPNISISKVSVYSKSSSYEIIPYKNSRITLPDNFSNITFTLTALDFVHPELNSYRYRLVGHDNRWIELGASNKVSFSNLPQGNYIFQIMGANSDKVWTKEFISLEINVVAPWYRTKFAISFYIFVLLLTFVIIIIRRNRNVKRVNRLLQEREAVLEALREQKEELALKNKNITDSINYAKRIQDSMLPSISHFKQLVPESFVIYRPKDIVSGDFYWINETRNKTFIAVVDCTGHGVPGAFMSIIGIELLRNITNIEGVDDASEILNRLSIAIHNTFATSNGENTGGIKVKDGMDVSFCIIDKEYNMLQFAGAFSNLFLVRDGRLIEIRGDRYSVGMANELGHSLFSSYYIPIQPKDMIYMFTDGIVDQFGGPEGKKFKYRRFRHLLLSNYMKPIEEQRRSIEKAIDDWKGDLEQVDDMLIIGVKPDLSCLF</sequence>
<dbReference type="PANTHER" id="PTHR43547:SF2">
    <property type="entry name" value="HYBRID SIGNAL TRANSDUCTION HISTIDINE KINASE C"/>
    <property type="match status" value="1"/>
</dbReference>
<dbReference type="Gene3D" id="3.60.40.10">
    <property type="entry name" value="PPM-type phosphatase domain"/>
    <property type="match status" value="1"/>
</dbReference>
<dbReference type="InterPro" id="IPR015943">
    <property type="entry name" value="WD40/YVTN_repeat-like_dom_sf"/>
</dbReference>
<gene>
    <name evidence="6" type="ORF">FHG85_11275</name>
</gene>
<dbReference type="InterPro" id="IPR013783">
    <property type="entry name" value="Ig-like_fold"/>
</dbReference>
<dbReference type="InterPro" id="IPR001932">
    <property type="entry name" value="PPM-type_phosphatase-like_dom"/>
</dbReference>
<reference evidence="6 7" key="1">
    <citation type="submission" date="2019-07" db="EMBL/GenBank/DDBJ databases">
        <title>Thalassofilum flectens gen. nov., sp. nov., a novel moderate thermophilic anaerobe from a shallow sea hot spring in Kunashir Island (Russia), representing a new family in the order Bacteroidales, and proposal of Thalassofilacea fam. nov.</title>
        <authorList>
            <person name="Kochetkova T.V."/>
            <person name="Podosokorskaya O.A."/>
            <person name="Novikov A."/>
            <person name="Elcheninov A.G."/>
            <person name="Toshchakov S.V."/>
            <person name="Kublanov I.V."/>
        </authorList>
    </citation>
    <scope>NUCLEOTIDE SEQUENCE [LARGE SCALE GENOMIC DNA]</scope>
    <source>
        <strain evidence="6 7">38-H</strain>
    </source>
</reference>
<dbReference type="InterPro" id="IPR011123">
    <property type="entry name" value="Y_Y_Y"/>
</dbReference>
<evidence type="ECO:0000256" key="3">
    <source>
        <dbReference type="SAM" id="Phobius"/>
    </source>
</evidence>
<feature type="coiled-coil region" evidence="2">
    <location>
        <begin position="820"/>
        <end position="854"/>
    </location>
</feature>
<dbReference type="PANTHER" id="PTHR43547">
    <property type="entry name" value="TWO-COMPONENT HISTIDINE KINASE"/>
    <property type="match status" value="1"/>
</dbReference>
<keyword evidence="1" id="KW-0597">Phosphoprotein</keyword>
<dbReference type="InterPro" id="IPR011110">
    <property type="entry name" value="Reg_prop"/>
</dbReference>
<feature type="transmembrane region" description="Helical" evidence="3">
    <location>
        <begin position="796"/>
        <end position="814"/>
    </location>
</feature>
<feature type="domain" description="PPM-type phosphatase" evidence="5">
    <location>
        <begin position="874"/>
        <end position="1104"/>
    </location>
</feature>
<accession>A0A7D4BL82</accession>
<feature type="chain" id="PRO_5029768749" evidence="4">
    <location>
        <begin position="29"/>
        <end position="1110"/>
    </location>
</feature>
<evidence type="ECO:0000256" key="1">
    <source>
        <dbReference type="ARBA" id="ARBA00022553"/>
    </source>
</evidence>
<dbReference type="Gene3D" id="2.60.40.10">
    <property type="entry name" value="Immunoglobulins"/>
    <property type="match status" value="1"/>
</dbReference>
<keyword evidence="7" id="KW-1185">Reference proteome</keyword>
<feature type="signal peptide" evidence="4">
    <location>
        <begin position="1"/>
        <end position="28"/>
    </location>
</feature>